<comment type="function">
    <text evidence="9">An essential GTPase which binds GTP, GDP and possibly (p)ppGpp with moderate affinity, with high nucleotide exchange rates and a fairly low GTP hydrolysis rate. Plays a role in control of the cell cycle, stress response, ribosome biogenesis and in those bacteria that undergo differentiation, in morphogenesis control.</text>
</comment>
<evidence type="ECO:0000259" key="11">
    <source>
        <dbReference type="PROSITE" id="PS51710"/>
    </source>
</evidence>
<dbReference type="InterPro" id="IPR027417">
    <property type="entry name" value="P-loop_NTPase"/>
</dbReference>
<dbReference type="Pfam" id="PF09269">
    <property type="entry name" value="DUF1967"/>
    <property type="match status" value="1"/>
</dbReference>
<accession>A0AA41WAW1</accession>
<evidence type="ECO:0000259" key="13">
    <source>
        <dbReference type="PROSITE" id="PS51883"/>
    </source>
</evidence>
<evidence type="ECO:0000256" key="6">
    <source>
        <dbReference type="ARBA" id="ARBA00022801"/>
    </source>
</evidence>
<dbReference type="SUPFAM" id="SSF102741">
    <property type="entry name" value="Obg GTP-binding protein C-terminal domain"/>
    <property type="match status" value="1"/>
</dbReference>
<name>A0AA41WAW1_9BACT</name>
<dbReference type="Proteomes" id="UP001165306">
    <property type="component" value="Unassembled WGS sequence"/>
</dbReference>
<dbReference type="GO" id="GO:0042254">
    <property type="term" value="P:ribosome biogenesis"/>
    <property type="evidence" value="ECO:0007669"/>
    <property type="project" value="UniProtKB-UniRule"/>
</dbReference>
<dbReference type="CDD" id="cd01898">
    <property type="entry name" value="Obg"/>
    <property type="match status" value="1"/>
</dbReference>
<comment type="caution">
    <text evidence="14">The sequence shown here is derived from an EMBL/GenBank/DDBJ whole genome shotgun (WGS) entry which is preliminary data.</text>
</comment>
<feature type="binding site" evidence="9">
    <location>
        <begin position="285"/>
        <end position="288"/>
    </location>
    <ligand>
        <name>GTP</name>
        <dbReference type="ChEBI" id="CHEBI:37565"/>
    </ligand>
</feature>
<dbReference type="NCBIfam" id="NF008955">
    <property type="entry name" value="PRK12297.1"/>
    <property type="match status" value="1"/>
</dbReference>
<dbReference type="Gene3D" id="2.70.210.12">
    <property type="entry name" value="GTP1/OBG domain"/>
    <property type="match status" value="1"/>
</dbReference>
<comment type="subunit">
    <text evidence="9">Monomer.</text>
</comment>
<dbReference type="InterPro" id="IPR036726">
    <property type="entry name" value="GTP1_OBG_dom_sf"/>
</dbReference>
<dbReference type="InterPro" id="IPR014100">
    <property type="entry name" value="GTP-bd_Obg/CgtA"/>
</dbReference>
<feature type="binding site" evidence="9">
    <location>
        <begin position="314"/>
        <end position="316"/>
    </location>
    <ligand>
        <name>GTP</name>
        <dbReference type="ChEBI" id="CHEBI:37565"/>
    </ligand>
</feature>
<evidence type="ECO:0000256" key="7">
    <source>
        <dbReference type="ARBA" id="ARBA00022842"/>
    </source>
</evidence>
<keyword evidence="4 9" id="KW-0479">Metal-binding</keyword>
<dbReference type="PRINTS" id="PR00326">
    <property type="entry name" value="GTP1OBG"/>
</dbReference>
<dbReference type="GO" id="GO:0003924">
    <property type="term" value="F:GTPase activity"/>
    <property type="evidence" value="ECO:0007669"/>
    <property type="project" value="UniProtKB-UniRule"/>
</dbReference>
<keyword evidence="3 9" id="KW-0963">Cytoplasm</keyword>
<gene>
    <name evidence="14" type="primary">obgE</name>
    <name evidence="9" type="synonym">obg</name>
    <name evidence="14" type="ORF">NET02_07920</name>
</gene>
<evidence type="ECO:0000256" key="10">
    <source>
        <dbReference type="SAM" id="MobiDB-lite"/>
    </source>
</evidence>
<dbReference type="PROSITE" id="PS51881">
    <property type="entry name" value="OCT"/>
    <property type="match status" value="1"/>
</dbReference>
<evidence type="ECO:0000313" key="15">
    <source>
        <dbReference type="Proteomes" id="UP001165306"/>
    </source>
</evidence>
<comment type="subcellular location">
    <subcellularLocation>
        <location evidence="9">Cytoplasm</location>
    </subcellularLocation>
</comment>
<dbReference type="Pfam" id="PF01018">
    <property type="entry name" value="GTP1_OBG"/>
    <property type="match status" value="1"/>
</dbReference>
<evidence type="ECO:0000256" key="4">
    <source>
        <dbReference type="ARBA" id="ARBA00022723"/>
    </source>
</evidence>
<feature type="binding site" evidence="9">
    <location>
        <begin position="190"/>
        <end position="194"/>
    </location>
    <ligand>
        <name>GTP</name>
        <dbReference type="ChEBI" id="CHEBI:37565"/>
    </ligand>
</feature>
<keyword evidence="7 9" id="KW-0460">Magnesium</keyword>
<dbReference type="InterPro" id="IPR036346">
    <property type="entry name" value="GTP-bd_prot_GTP1/OBG_C_sf"/>
</dbReference>
<evidence type="ECO:0000256" key="2">
    <source>
        <dbReference type="ARBA" id="ARBA00007699"/>
    </source>
</evidence>
<keyword evidence="6 9" id="KW-0378">Hydrolase</keyword>
<dbReference type="InterPro" id="IPR031167">
    <property type="entry name" value="G_OBG"/>
</dbReference>
<dbReference type="NCBIfam" id="NF008954">
    <property type="entry name" value="PRK12296.1"/>
    <property type="match status" value="1"/>
</dbReference>
<proteinExistence type="inferred from homology"/>
<evidence type="ECO:0000256" key="9">
    <source>
        <dbReference type="HAMAP-Rule" id="MF_01454"/>
    </source>
</evidence>
<dbReference type="InterPro" id="IPR015349">
    <property type="entry name" value="OCT_dom"/>
</dbReference>
<dbReference type="NCBIfam" id="TIGR03595">
    <property type="entry name" value="Obg_CgtA_exten"/>
    <property type="match status" value="1"/>
</dbReference>
<dbReference type="EMBL" id="JAMSLR010000004">
    <property type="protein sequence ID" value="MCM8749067.1"/>
    <property type="molecule type" value="Genomic_DNA"/>
</dbReference>
<organism evidence="14 15">
    <name type="scientific">Thermalbibacter longus</name>
    <dbReference type="NCBI Taxonomy" id="2951981"/>
    <lineage>
        <taxon>Bacteria</taxon>
        <taxon>Pseudomonadati</taxon>
        <taxon>Thermomicrobiota</taxon>
        <taxon>Thermomicrobia</taxon>
        <taxon>Thermomicrobiales</taxon>
        <taxon>Thermomicrobiaceae</taxon>
        <taxon>Thermalbibacter</taxon>
    </lineage>
</organism>
<feature type="domain" description="Obg" evidence="13">
    <location>
        <begin position="1"/>
        <end position="158"/>
    </location>
</feature>
<keyword evidence="5 9" id="KW-0547">Nucleotide-binding</keyword>
<reference evidence="14" key="1">
    <citation type="submission" date="2022-06" db="EMBL/GenBank/DDBJ databases">
        <title>CFH 74404 Thermomicrobiaceae sp.</title>
        <authorList>
            <person name="Ming H."/>
            <person name="Li W.-J."/>
            <person name="Zhao Z."/>
        </authorList>
    </citation>
    <scope>NUCLEOTIDE SEQUENCE</scope>
    <source>
        <strain evidence="14">CFH 74404</strain>
    </source>
</reference>
<dbReference type="PROSITE" id="PS51883">
    <property type="entry name" value="OBG"/>
    <property type="match status" value="1"/>
</dbReference>
<dbReference type="GO" id="GO:0005525">
    <property type="term" value="F:GTP binding"/>
    <property type="evidence" value="ECO:0007669"/>
    <property type="project" value="UniProtKB-UniRule"/>
</dbReference>
<dbReference type="GO" id="GO:0000287">
    <property type="term" value="F:magnesium ion binding"/>
    <property type="evidence" value="ECO:0007669"/>
    <property type="project" value="InterPro"/>
</dbReference>
<evidence type="ECO:0000256" key="3">
    <source>
        <dbReference type="ARBA" id="ARBA00022490"/>
    </source>
</evidence>
<feature type="domain" description="OCT" evidence="12">
    <location>
        <begin position="351"/>
        <end position="429"/>
    </location>
</feature>
<dbReference type="PANTHER" id="PTHR11702:SF31">
    <property type="entry name" value="MITOCHONDRIAL RIBOSOME-ASSOCIATED GTPASE 2"/>
    <property type="match status" value="1"/>
</dbReference>
<dbReference type="GO" id="GO:0043022">
    <property type="term" value="F:ribosome binding"/>
    <property type="evidence" value="ECO:0007669"/>
    <property type="project" value="UniProtKB-ARBA"/>
</dbReference>
<dbReference type="Pfam" id="PF01926">
    <property type="entry name" value="MMR_HSR1"/>
    <property type="match status" value="1"/>
</dbReference>
<feature type="compositionally biased region" description="Basic residues" evidence="10">
    <location>
        <begin position="441"/>
        <end position="452"/>
    </location>
</feature>
<dbReference type="Gene3D" id="3.30.300.350">
    <property type="entry name" value="GTP-binding protein OBG, C-terminal domain"/>
    <property type="match status" value="1"/>
</dbReference>
<comment type="similarity">
    <text evidence="2 9">Belongs to the TRAFAC class OBG-HflX-like GTPase superfamily. OBG GTPase family.</text>
</comment>
<keyword evidence="8 9" id="KW-0342">GTP-binding</keyword>
<dbReference type="SUPFAM" id="SSF52540">
    <property type="entry name" value="P-loop containing nucleoside triphosphate hydrolases"/>
    <property type="match status" value="1"/>
</dbReference>
<evidence type="ECO:0000256" key="8">
    <source>
        <dbReference type="ARBA" id="ARBA00023134"/>
    </source>
</evidence>
<comment type="cofactor">
    <cofactor evidence="1 9">
        <name>Mg(2+)</name>
        <dbReference type="ChEBI" id="CHEBI:18420"/>
    </cofactor>
</comment>
<dbReference type="GO" id="GO:0005737">
    <property type="term" value="C:cytoplasm"/>
    <property type="evidence" value="ECO:0007669"/>
    <property type="project" value="UniProtKB-SubCell"/>
</dbReference>
<dbReference type="InterPro" id="IPR006169">
    <property type="entry name" value="GTP1_OBG_dom"/>
</dbReference>
<dbReference type="Gene3D" id="3.40.50.300">
    <property type="entry name" value="P-loop containing nucleotide triphosphate hydrolases"/>
    <property type="match status" value="1"/>
</dbReference>
<dbReference type="PROSITE" id="PS51710">
    <property type="entry name" value="G_OBG"/>
    <property type="match status" value="1"/>
</dbReference>
<feature type="region of interest" description="Disordered" evidence="10">
    <location>
        <begin position="438"/>
        <end position="466"/>
    </location>
</feature>
<dbReference type="RefSeq" id="WP_284056846.1">
    <property type="nucleotide sequence ID" value="NZ_JAMSLR010000004.1"/>
</dbReference>
<dbReference type="SUPFAM" id="SSF82051">
    <property type="entry name" value="Obg GTP-binding protein N-terminal domain"/>
    <property type="match status" value="1"/>
</dbReference>
<dbReference type="EC" id="3.6.5.-" evidence="9"/>
<feature type="binding site" evidence="9">
    <location>
        <position position="172"/>
    </location>
    <ligand>
        <name>Mg(2+)</name>
        <dbReference type="ChEBI" id="CHEBI:18420"/>
    </ligand>
</feature>
<dbReference type="InterPro" id="IPR045086">
    <property type="entry name" value="OBG_GTPase"/>
</dbReference>
<dbReference type="InterPro" id="IPR006073">
    <property type="entry name" value="GTP-bd"/>
</dbReference>
<feature type="binding site" evidence="9">
    <location>
        <begin position="214"/>
        <end position="217"/>
    </location>
    <ligand>
        <name>GTP</name>
        <dbReference type="ChEBI" id="CHEBI:37565"/>
    </ligand>
</feature>
<dbReference type="AlphaFoldDB" id="A0AA41WAW1"/>
<dbReference type="FunFam" id="2.70.210.12:FF:000001">
    <property type="entry name" value="GTPase Obg"/>
    <property type="match status" value="1"/>
</dbReference>
<evidence type="ECO:0000256" key="1">
    <source>
        <dbReference type="ARBA" id="ARBA00001946"/>
    </source>
</evidence>
<dbReference type="PANTHER" id="PTHR11702">
    <property type="entry name" value="DEVELOPMENTALLY REGULATED GTP-BINDING PROTEIN-RELATED"/>
    <property type="match status" value="1"/>
</dbReference>
<sequence length="466" mass="50664">MFYDRAKIYVKAGNGGNGAISFRREKYVPKGGPDGGDGGRGGNVYLRVDPQVNTLLAFSYQQHFRAESGEPGRGKKQSGRDGADLVIDVPPGTVVYDDATGELLGDLVEPGETLLVARGGLGGRGNQHFATPTRQAPRLAEKGEPGEERWLRLELKLLADVGLVGLPNAGKSTLLAASSAARPKVADYPFTTLEPVLGVVTIPGRDGGSFVMADIPGLIAGAAQGAGLGHEFLRHVERTRLLVHVLDGSGGLEGRDPLADFHTINEELAAYSAELAGKPQVVAINKLDLPEAQANLPRLRGALERLGYTVFPISAATGEGVGELLLYLWERLRSLPKPLPADEPRRRVYTLASEDAGAWEAERLSRHHFALRGRRIERLTQMTDFGNEEAADRYQALLRKWGITRKLEELGIQPGDVVHVAGQELIWDEAVLEAEREAERRRRRTKRERLARKLGLEEPAEGSDEG</sequence>
<dbReference type="NCBIfam" id="TIGR02729">
    <property type="entry name" value="Obg_CgtA"/>
    <property type="match status" value="1"/>
</dbReference>
<feature type="binding site" evidence="9">
    <location>
        <begin position="165"/>
        <end position="172"/>
    </location>
    <ligand>
        <name>GTP</name>
        <dbReference type="ChEBI" id="CHEBI:37565"/>
    </ligand>
</feature>
<evidence type="ECO:0000313" key="14">
    <source>
        <dbReference type="EMBL" id="MCM8749067.1"/>
    </source>
</evidence>
<dbReference type="HAMAP" id="MF_01454">
    <property type="entry name" value="GTPase_Obg"/>
    <property type="match status" value="1"/>
</dbReference>
<protein>
    <recommendedName>
        <fullName evidence="9">GTPase Obg</fullName>
        <ecNumber evidence="9">3.6.5.-</ecNumber>
    </recommendedName>
    <alternativeName>
        <fullName evidence="9">GTP-binding protein Obg</fullName>
    </alternativeName>
</protein>
<feature type="binding site" evidence="9">
    <location>
        <position position="192"/>
    </location>
    <ligand>
        <name>Mg(2+)</name>
        <dbReference type="ChEBI" id="CHEBI:18420"/>
    </ligand>
</feature>
<evidence type="ECO:0000256" key="5">
    <source>
        <dbReference type="ARBA" id="ARBA00022741"/>
    </source>
</evidence>
<dbReference type="NCBIfam" id="NF008956">
    <property type="entry name" value="PRK12299.1"/>
    <property type="match status" value="1"/>
</dbReference>
<feature type="domain" description="OBG-type G" evidence="11">
    <location>
        <begin position="159"/>
        <end position="333"/>
    </location>
</feature>
<evidence type="ECO:0000259" key="12">
    <source>
        <dbReference type="PROSITE" id="PS51881"/>
    </source>
</evidence>
<keyword evidence="15" id="KW-1185">Reference proteome</keyword>